<comment type="caution">
    <text evidence="2">The sequence shown here is derived from an EMBL/GenBank/DDBJ whole genome shotgun (WGS) entry which is preliminary data.</text>
</comment>
<feature type="compositionally biased region" description="Basic residues" evidence="1">
    <location>
        <begin position="29"/>
        <end position="57"/>
    </location>
</feature>
<gene>
    <name evidence="2" type="ORF">GCM10007964_26800</name>
</gene>
<reference evidence="2" key="2">
    <citation type="submission" date="2020-09" db="EMBL/GenBank/DDBJ databases">
        <authorList>
            <person name="Sun Q."/>
            <person name="Ohkuma M."/>
        </authorList>
    </citation>
    <scope>NUCLEOTIDE SEQUENCE</scope>
    <source>
        <strain evidence="2">JCM 13064</strain>
    </source>
</reference>
<organism evidence="2 3">
    <name type="scientific">Sphaerisporangium melleum</name>
    <dbReference type="NCBI Taxonomy" id="321316"/>
    <lineage>
        <taxon>Bacteria</taxon>
        <taxon>Bacillati</taxon>
        <taxon>Actinomycetota</taxon>
        <taxon>Actinomycetes</taxon>
        <taxon>Streptosporangiales</taxon>
        <taxon>Streptosporangiaceae</taxon>
        <taxon>Sphaerisporangium</taxon>
    </lineage>
</organism>
<protein>
    <submittedName>
        <fullName evidence="2">Uncharacterized protein</fullName>
    </submittedName>
</protein>
<evidence type="ECO:0000313" key="2">
    <source>
        <dbReference type="EMBL" id="GGK82840.1"/>
    </source>
</evidence>
<reference evidence="2" key="1">
    <citation type="journal article" date="2014" name="Int. J. Syst. Evol. Microbiol.">
        <title>Complete genome sequence of Corynebacterium casei LMG S-19264T (=DSM 44701T), isolated from a smear-ripened cheese.</title>
        <authorList>
            <consortium name="US DOE Joint Genome Institute (JGI-PGF)"/>
            <person name="Walter F."/>
            <person name="Albersmeier A."/>
            <person name="Kalinowski J."/>
            <person name="Ruckert C."/>
        </authorList>
    </citation>
    <scope>NUCLEOTIDE SEQUENCE</scope>
    <source>
        <strain evidence="2">JCM 13064</strain>
    </source>
</reference>
<evidence type="ECO:0000256" key="1">
    <source>
        <dbReference type="SAM" id="MobiDB-lite"/>
    </source>
</evidence>
<feature type="compositionally biased region" description="Pro residues" evidence="1">
    <location>
        <begin position="109"/>
        <end position="120"/>
    </location>
</feature>
<dbReference type="AlphaFoldDB" id="A0A917R159"/>
<accession>A0A917R159</accession>
<feature type="region of interest" description="Disordered" evidence="1">
    <location>
        <begin position="1"/>
        <end position="129"/>
    </location>
</feature>
<sequence length="146" mass="15846">MPVPAPTRPGLGRVRAPAGRKAPAEGTGHKKIAGRKTGPRHRGDGHHRPSKPSRRTPKAPDRPRGGELPQGTPPAHRPPAMIDQGPQPPRRSPGQGPQSPDPRLHPQDPPRGPDGPPRRVPNPCATFTDFRRPYCERLLQAWRAPG</sequence>
<dbReference type="Proteomes" id="UP000645217">
    <property type="component" value="Unassembled WGS sequence"/>
</dbReference>
<name>A0A917R159_9ACTN</name>
<keyword evidence="3" id="KW-1185">Reference proteome</keyword>
<evidence type="ECO:0000313" key="3">
    <source>
        <dbReference type="Proteomes" id="UP000645217"/>
    </source>
</evidence>
<dbReference type="EMBL" id="BMNT01000013">
    <property type="protein sequence ID" value="GGK82840.1"/>
    <property type="molecule type" value="Genomic_DNA"/>
</dbReference>
<proteinExistence type="predicted"/>